<name>A0ABS9VQF7_9SPHN</name>
<dbReference type="SUPFAM" id="SSF50199">
    <property type="entry name" value="Staphylococcal nuclease"/>
    <property type="match status" value="1"/>
</dbReference>
<proteinExistence type="predicted"/>
<organism evidence="2 3">
    <name type="scientific">Sphingomonas telluris</name>
    <dbReference type="NCBI Taxonomy" id="2907998"/>
    <lineage>
        <taxon>Bacteria</taxon>
        <taxon>Pseudomonadati</taxon>
        <taxon>Pseudomonadota</taxon>
        <taxon>Alphaproteobacteria</taxon>
        <taxon>Sphingomonadales</taxon>
        <taxon>Sphingomonadaceae</taxon>
        <taxon>Sphingomonas</taxon>
    </lineage>
</organism>
<evidence type="ECO:0008006" key="4">
    <source>
        <dbReference type="Google" id="ProtNLM"/>
    </source>
</evidence>
<dbReference type="Gene3D" id="2.40.50.90">
    <property type="match status" value="1"/>
</dbReference>
<accession>A0ABS9VQF7</accession>
<dbReference type="RefSeq" id="WP_241448084.1">
    <property type="nucleotide sequence ID" value="NZ_JAKZHW010000002.1"/>
</dbReference>
<comment type="caution">
    <text evidence="2">The sequence shown here is derived from an EMBL/GenBank/DDBJ whole genome shotgun (WGS) entry which is preliminary data.</text>
</comment>
<evidence type="ECO:0000256" key="1">
    <source>
        <dbReference type="SAM" id="Phobius"/>
    </source>
</evidence>
<feature type="transmembrane region" description="Helical" evidence="1">
    <location>
        <begin position="63"/>
        <end position="83"/>
    </location>
</feature>
<dbReference type="EMBL" id="JAKZHW010000002">
    <property type="protein sequence ID" value="MCH8617220.1"/>
    <property type="molecule type" value="Genomic_DNA"/>
</dbReference>
<dbReference type="InterPro" id="IPR035437">
    <property type="entry name" value="SNase_OB-fold_sf"/>
</dbReference>
<evidence type="ECO:0000313" key="2">
    <source>
        <dbReference type="EMBL" id="MCH8617220.1"/>
    </source>
</evidence>
<keyword evidence="3" id="KW-1185">Reference proteome</keyword>
<gene>
    <name evidence="2" type="ORF">LZ016_14075</name>
</gene>
<protein>
    <recommendedName>
        <fullName evidence="4">Nuclease</fullName>
    </recommendedName>
</protein>
<keyword evidence="1" id="KW-0812">Transmembrane</keyword>
<sequence>MAKHNDIAPFERREARRWTRVTDYVVDVDPHVRESFEPSFGRPRQSRADLRRASAKKVSRKSLWLPVAALALAAALSAWGSGLMDRSARMRQAADATTTRGLVFGMCSDGGLTNCVASGDSFYLGGRTVRIAAIEAPQLYGAACPREAQLGRQSALKLQTLLNSGELQMTKPGQDLDRYGLLLRNVTVNGKDVGQAMTDARLAREIGDMTRSWC</sequence>
<keyword evidence="1" id="KW-1133">Transmembrane helix</keyword>
<evidence type="ECO:0000313" key="3">
    <source>
        <dbReference type="Proteomes" id="UP001203058"/>
    </source>
</evidence>
<keyword evidence="1" id="KW-0472">Membrane</keyword>
<dbReference type="Proteomes" id="UP001203058">
    <property type="component" value="Unassembled WGS sequence"/>
</dbReference>
<reference evidence="2 3" key="1">
    <citation type="submission" date="2022-03" db="EMBL/GenBank/DDBJ databases">
        <authorList>
            <person name="Jo J.-H."/>
            <person name="Im W.-T."/>
        </authorList>
    </citation>
    <scope>NUCLEOTIDE SEQUENCE [LARGE SCALE GENOMIC DNA]</scope>
    <source>
        <strain evidence="2 3">SM33</strain>
    </source>
</reference>